<sequence>MSHHDRLHTLRSLAPSSAAAVAINGLTMQSMLREGRNKLCINTTLTQTEITSIETEWKNINYCLIDEISM</sequence>
<comment type="caution">
    <text evidence="1">The sequence shown here is derived from an EMBL/GenBank/DDBJ whole genome shotgun (WGS) entry which is preliminary data.</text>
</comment>
<name>A0A8S2Z2L3_9BILA</name>
<organism evidence="1 3">
    <name type="scientific">Rotaria magnacalcarata</name>
    <dbReference type="NCBI Taxonomy" id="392030"/>
    <lineage>
        <taxon>Eukaryota</taxon>
        <taxon>Metazoa</taxon>
        <taxon>Spiralia</taxon>
        <taxon>Gnathifera</taxon>
        <taxon>Rotifera</taxon>
        <taxon>Eurotatoria</taxon>
        <taxon>Bdelloidea</taxon>
        <taxon>Philodinida</taxon>
        <taxon>Philodinidae</taxon>
        <taxon>Rotaria</taxon>
    </lineage>
</organism>
<dbReference type="Proteomes" id="UP000681720">
    <property type="component" value="Unassembled WGS sequence"/>
</dbReference>
<evidence type="ECO:0000313" key="3">
    <source>
        <dbReference type="Proteomes" id="UP000681720"/>
    </source>
</evidence>
<evidence type="ECO:0000313" key="1">
    <source>
        <dbReference type="EMBL" id="CAF4596911.1"/>
    </source>
</evidence>
<feature type="non-terminal residue" evidence="1">
    <location>
        <position position="70"/>
    </location>
</feature>
<dbReference type="AlphaFoldDB" id="A0A8S2Z2L3"/>
<gene>
    <name evidence="1" type="ORF">GIL414_LOCUS38747</name>
    <name evidence="2" type="ORF">GIL414_LOCUS61217</name>
</gene>
<evidence type="ECO:0008006" key="4">
    <source>
        <dbReference type="Google" id="ProtNLM"/>
    </source>
</evidence>
<reference evidence="1" key="1">
    <citation type="submission" date="2021-02" db="EMBL/GenBank/DDBJ databases">
        <authorList>
            <person name="Nowell W R."/>
        </authorList>
    </citation>
    <scope>NUCLEOTIDE SEQUENCE</scope>
</reference>
<protein>
    <recommendedName>
        <fullName evidence="4">ATP-dependent DNA helicase</fullName>
    </recommendedName>
</protein>
<dbReference type="EMBL" id="CAJOBJ010239695">
    <property type="protein sequence ID" value="CAF5072743.1"/>
    <property type="molecule type" value="Genomic_DNA"/>
</dbReference>
<evidence type="ECO:0000313" key="2">
    <source>
        <dbReference type="EMBL" id="CAF5072743.1"/>
    </source>
</evidence>
<accession>A0A8S2Z2L3</accession>
<dbReference type="EMBL" id="CAJOBJ010103036">
    <property type="protein sequence ID" value="CAF4596911.1"/>
    <property type="molecule type" value="Genomic_DNA"/>
</dbReference>
<proteinExistence type="predicted"/>